<organism evidence="2">
    <name type="scientific">uncultured bacterium BAC17H8</name>
    <dbReference type="NCBI Taxonomy" id="332980"/>
    <lineage>
        <taxon>Bacteria</taxon>
        <taxon>environmental samples</taxon>
    </lineage>
</organism>
<reference evidence="2" key="1">
    <citation type="journal article" date="2005" name="PLoS Biol.">
        <title>New insights into metabolic properties of marine bacteria encoding proteorhodopsins.</title>
        <authorList>
            <person name="Sabehi G."/>
            <person name="Loy A."/>
            <person name="Jung K.H."/>
            <person name="Partha R."/>
            <person name="Spudich J.L."/>
            <person name="Isaacson T."/>
            <person name="Hirschberg J."/>
            <person name="Wagner M."/>
            <person name="Beja O."/>
        </authorList>
    </citation>
    <scope>NUCLEOTIDE SEQUENCE</scope>
</reference>
<evidence type="ECO:0000313" key="2">
    <source>
        <dbReference type="EMBL" id="AAY87222.1"/>
    </source>
</evidence>
<proteinExistence type="predicted"/>
<dbReference type="EMBL" id="DQ068068">
    <property type="protein sequence ID" value="AAY87222.1"/>
    <property type="molecule type" value="Genomic_DNA"/>
</dbReference>
<sequence length="137" mass="14727">MHIMMTAAALLMLGGCNMYVIDFENRLPDGAVLAPKPLTPPPPPPPPPTPLEGSADIAFMDSTTAQLEGCRVITGIRLLHEGVFEDGIVKLRNAALTINANRIIPVRLVESQNATVPHAYSAKMVRCPDEKMELADG</sequence>
<feature type="region of interest" description="Disordered" evidence="1">
    <location>
        <begin position="32"/>
        <end position="52"/>
    </location>
</feature>
<evidence type="ECO:0000256" key="1">
    <source>
        <dbReference type="SAM" id="MobiDB-lite"/>
    </source>
</evidence>
<feature type="compositionally biased region" description="Pro residues" evidence="1">
    <location>
        <begin position="37"/>
        <end position="50"/>
    </location>
</feature>
<dbReference type="AlphaFoldDB" id="Q4JMU1"/>
<name>Q4JMU1_9BACT</name>
<accession>Q4JMU1</accession>
<protein>
    <submittedName>
        <fullName evidence="2">Uncharacterized protein</fullName>
    </submittedName>
</protein>